<comment type="subcellular location">
    <subcellularLocation>
        <location evidence="13">Cell membrane</location>
        <topology evidence="13">Single-pass membrane protein</topology>
    </subcellularLocation>
    <subcellularLocation>
        <location evidence="12">Endomembrane system</location>
        <topology evidence="12">Single-pass membrane protein</topology>
    </subcellularLocation>
</comment>
<evidence type="ECO:0000256" key="5">
    <source>
        <dbReference type="ARBA" id="ARBA00022692"/>
    </source>
</evidence>
<evidence type="ECO:0000256" key="4">
    <source>
        <dbReference type="ARBA" id="ARBA00022547"/>
    </source>
</evidence>
<feature type="coiled-coil region" evidence="15">
    <location>
        <begin position="59"/>
        <end position="130"/>
    </location>
</feature>
<dbReference type="Pfam" id="PF00430">
    <property type="entry name" value="ATP-synt_B"/>
    <property type="match status" value="1"/>
</dbReference>
<evidence type="ECO:0000256" key="10">
    <source>
        <dbReference type="ARBA" id="ARBA00023310"/>
    </source>
</evidence>
<sequence length="176" mass="20243">MLTTNMLTLGSQTVGGFQPLDTVVVLVSFAILMMLLKKFAWGPIIKVMEERENFVATEIETAQDRNRQAQMAIKEADDKLLEARQEAKHLVVTAKQRATKLEESIVKEAKDRSKQMRIDAEDEIEQEKRESFQEMQETVAEIAFQIAMDIIQKEMSQEDQKRLIKERLDTLGDDLL</sequence>
<dbReference type="InterPro" id="IPR028987">
    <property type="entry name" value="ATP_synth_B-like_membr_sf"/>
</dbReference>
<dbReference type="SUPFAM" id="SSF81573">
    <property type="entry name" value="F1F0 ATP synthase subunit B, membrane domain"/>
    <property type="match status" value="1"/>
</dbReference>
<evidence type="ECO:0000256" key="9">
    <source>
        <dbReference type="ARBA" id="ARBA00023136"/>
    </source>
</evidence>
<evidence type="ECO:0000313" key="16">
    <source>
        <dbReference type="EMBL" id="GEM02401.1"/>
    </source>
</evidence>
<dbReference type="PANTHER" id="PTHR33445">
    <property type="entry name" value="ATP SYNTHASE SUBUNIT B', CHLOROPLASTIC"/>
    <property type="match status" value="1"/>
</dbReference>
<comment type="function">
    <text evidence="11 13">F(1)F(0) ATP synthase produces ATP from ADP in the presence of a proton or sodium gradient. F-type ATPases consist of two structural domains, F(1) containing the extramembraneous catalytic core and F(0) containing the membrane proton channel, linked together by a central stalk and a peripheral stalk. During catalysis, ATP synthesis in the catalytic domain of F(1) is coupled via a rotary mechanism of the central stalk subunits to proton translocation.</text>
</comment>
<evidence type="ECO:0000256" key="7">
    <source>
        <dbReference type="ARBA" id="ARBA00022989"/>
    </source>
</evidence>
<dbReference type="AlphaFoldDB" id="A0A1I5RXU8"/>
<dbReference type="HAMAP" id="MF_01398">
    <property type="entry name" value="ATP_synth_b_bprime"/>
    <property type="match status" value="1"/>
</dbReference>
<evidence type="ECO:0000313" key="18">
    <source>
        <dbReference type="Proteomes" id="UP000242243"/>
    </source>
</evidence>
<dbReference type="STRING" id="306540.SAMN05421839_1365"/>
<evidence type="ECO:0000256" key="11">
    <source>
        <dbReference type="ARBA" id="ARBA00025198"/>
    </source>
</evidence>
<name>A0A1I5RXU8_9BACI</name>
<keyword evidence="2 13" id="KW-0813">Transport</keyword>
<dbReference type="GO" id="GO:0046961">
    <property type="term" value="F:proton-transporting ATPase activity, rotational mechanism"/>
    <property type="evidence" value="ECO:0007669"/>
    <property type="project" value="TreeGrafter"/>
</dbReference>
<dbReference type="CDD" id="cd06503">
    <property type="entry name" value="ATP-synt_Fo_b"/>
    <property type="match status" value="1"/>
</dbReference>
<accession>A0A1I5RXU8</accession>
<evidence type="ECO:0000256" key="6">
    <source>
        <dbReference type="ARBA" id="ARBA00022781"/>
    </source>
</evidence>
<reference evidence="17 18" key="1">
    <citation type="submission" date="2016-10" db="EMBL/GenBank/DDBJ databases">
        <authorList>
            <person name="de Groot N.N."/>
        </authorList>
    </citation>
    <scope>NUCLEOTIDE SEQUENCE [LARGE SCALE GENOMIC DNA]</scope>
    <source>
        <strain evidence="17 18">DSM 17073</strain>
    </source>
</reference>
<evidence type="ECO:0000313" key="17">
    <source>
        <dbReference type="EMBL" id="SFP63342.1"/>
    </source>
</evidence>
<comment type="subunit">
    <text evidence="13">F-type ATPases have 2 components, F(1) - the catalytic core - and F(0) - the membrane proton channel. F(1) has five subunits: alpha(3), beta(3), gamma(1), delta(1), epsilon(1). F(0) has three main subunits: a(1), b(2) and c(10-14). The alpha and beta chains form an alternating ring which encloses part of the gamma chain. F(1) is attached to F(0) by a central stalk formed by the gamma and epsilon chains, while a peripheral stalk is formed by the delta and b chains.</text>
</comment>
<keyword evidence="15" id="KW-0175">Coiled coil</keyword>
<evidence type="ECO:0000256" key="14">
    <source>
        <dbReference type="RuleBase" id="RU003848"/>
    </source>
</evidence>
<protein>
    <recommendedName>
        <fullName evidence="13">ATP synthase subunit b</fullName>
    </recommendedName>
    <alternativeName>
        <fullName evidence="13">ATP synthase F(0) sector subunit b</fullName>
    </alternativeName>
    <alternativeName>
        <fullName evidence="13">ATPase subunit I</fullName>
    </alternativeName>
    <alternativeName>
        <fullName evidence="13">F-type ATPase subunit b</fullName>
        <shortName evidence="13">F-ATPase subunit b</shortName>
    </alternativeName>
</protein>
<dbReference type="NCBIfam" id="TIGR01144">
    <property type="entry name" value="ATP_synt_b"/>
    <property type="match status" value="1"/>
</dbReference>
<keyword evidence="19" id="KW-1185">Reference proteome</keyword>
<comment type="similarity">
    <text evidence="1 13 14">Belongs to the ATPase B chain family.</text>
</comment>
<comment type="function">
    <text evidence="13">Component of the F(0) channel, it forms part of the peripheral stalk, linking F(1) to F(0).</text>
</comment>
<keyword evidence="4 13" id="KW-0138">CF(0)</keyword>
<reference evidence="16 19" key="2">
    <citation type="submission" date="2019-07" db="EMBL/GenBank/DDBJ databases">
        <title>Whole genome shotgun sequence of Halolactibacillus halophilus NBRC 100868.</title>
        <authorList>
            <person name="Hosoyama A."/>
            <person name="Uohara A."/>
            <person name="Ohji S."/>
            <person name="Ichikawa N."/>
        </authorList>
    </citation>
    <scope>NUCLEOTIDE SEQUENCE [LARGE SCALE GENOMIC DNA]</scope>
    <source>
        <strain evidence="16 19">NBRC 100868</strain>
    </source>
</reference>
<evidence type="ECO:0000256" key="3">
    <source>
        <dbReference type="ARBA" id="ARBA00022475"/>
    </source>
</evidence>
<keyword evidence="3 13" id="KW-1003">Cell membrane</keyword>
<evidence type="ECO:0000256" key="12">
    <source>
        <dbReference type="ARBA" id="ARBA00037847"/>
    </source>
</evidence>
<dbReference type="Proteomes" id="UP000242243">
    <property type="component" value="Unassembled WGS sequence"/>
</dbReference>
<dbReference type="GO" id="GO:0005886">
    <property type="term" value="C:plasma membrane"/>
    <property type="evidence" value="ECO:0007669"/>
    <property type="project" value="UniProtKB-SubCell"/>
</dbReference>
<evidence type="ECO:0000256" key="15">
    <source>
        <dbReference type="SAM" id="Coils"/>
    </source>
</evidence>
<evidence type="ECO:0000256" key="2">
    <source>
        <dbReference type="ARBA" id="ARBA00022448"/>
    </source>
</evidence>
<keyword evidence="5 13" id="KW-0812">Transmembrane</keyword>
<evidence type="ECO:0000256" key="13">
    <source>
        <dbReference type="HAMAP-Rule" id="MF_01398"/>
    </source>
</evidence>
<evidence type="ECO:0000256" key="8">
    <source>
        <dbReference type="ARBA" id="ARBA00023065"/>
    </source>
</evidence>
<gene>
    <name evidence="13 16" type="primary">atpF</name>
    <name evidence="16" type="ORF">HHA03_19330</name>
    <name evidence="17" type="ORF">SAMN05421839_1365</name>
</gene>
<dbReference type="OrthoDB" id="282095at2"/>
<dbReference type="GO" id="GO:0045259">
    <property type="term" value="C:proton-transporting ATP synthase complex"/>
    <property type="evidence" value="ECO:0007669"/>
    <property type="project" value="UniProtKB-KW"/>
</dbReference>
<dbReference type="PANTHER" id="PTHR33445:SF1">
    <property type="entry name" value="ATP SYNTHASE SUBUNIT B"/>
    <property type="match status" value="1"/>
</dbReference>
<dbReference type="InterPro" id="IPR050059">
    <property type="entry name" value="ATP_synthase_B_chain"/>
</dbReference>
<proteinExistence type="inferred from homology"/>
<keyword evidence="6 13" id="KW-0375">Hydrogen ion transport</keyword>
<dbReference type="GO" id="GO:0046933">
    <property type="term" value="F:proton-transporting ATP synthase activity, rotational mechanism"/>
    <property type="evidence" value="ECO:0007669"/>
    <property type="project" value="UniProtKB-UniRule"/>
</dbReference>
<organism evidence="17 18">
    <name type="scientific">Halolactibacillus halophilus</name>
    <dbReference type="NCBI Taxonomy" id="306540"/>
    <lineage>
        <taxon>Bacteria</taxon>
        <taxon>Bacillati</taxon>
        <taxon>Bacillota</taxon>
        <taxon>Bacilli</taxon>
        <taxon>Bacillales</taxon>
        <taxon>Bacillaceae</taxon>
        <taxon>Halolactibacillus</taxon>
    </lineage>
</organism>
<dbReference type="GO" id="GO:0012505">
    <property type="term" value="C:endomembrane system"/>
    <property type="evidence" value="ECO:0007669"/>
    <property type="project" value="UniProtKB-SubCell"/>
</dbReference>
<evidence type="ECO:0000256" key="1">
    <source>
        <dbReference type="ARBA" id="ARBA00005513"/>
    </source>
</evidence>
<dbReference type="InterPro" id="IPR002146">
    <property type="entry name" value="ATP_synth_b/b'su_bac/chlpt"/>
</dbReference>
<keyword evidence="10 13" id="KW-0066">ATP synthesis</keyword>
<dbReference type="EMBL" id="FOXC01000036">
    <property type="protein sequence ID" value="SFP63342.1"/>
    <property type="molecule type" value="Genomic_DNA"/>
</dbReference>
<keyword evidence="8 13" id="KW-0406">Ion transport</keyword>
<keyword evidence="7 13" id="KW-1133">Transmembrane helix</keyword>
<dbReference type="EMBL" id="BJWI01000035">
    <property type="protein sequence ID" value="GEM02401.1"/>
    <property type="molecule type" value="Genomic_DNA"/>
</dbReference>
<dbReference type="Proteomes" id="UP000321547">
    <property type="component" value="Unassembled WGS sequence"/>
</dbReference>
<dbReference type="InterPro" id="IPR005864">
    <property type="entry name" value="ATP_synth_F0_bsu_bac"/>
</dbReference>
<keyword evidence="9 13" id="KW-0472">Membrane</keyword>
<dbReference type="RefSeq" id="WP_089833245.1">
    <property type="nucleotide sequence ID" value="NZ_BJWI01000035.1"/>
</dbReference>
<evidence type="ECO:0000313" key="19">
    <source>
        <dbReference type="Proteomes" id="UP000321547"/>
    </source>
</evidence>
<feature type="transmembrane region" description="Helical" evidence="13">
    <location>
        <begin position="20"/>
        <end position="36"/>
    </location>
</feature>